<dbReference type="Gene3D" id="2.30.30.240">
    <property type="entry name" value="PRC-barrel domain"/>
    <property type="match status" value="2"/>
</dbReference>
<dbReference type="EMBL" id="WHYR01000042">
    <property type="protein sequence ID" value="MQL53244.1"/>
    <property type="molecule type" value="Genomic_DNA"/>
</dbReference>
<gene>
    <name evidence="3" type="ORF">GFC01_13450</name>
</gene>
<accession>A0A6N7IT35</accession>
<sequence>MRRSKQFIGMPVISLQEGQQIGTVRGLVVDPEKKAVAALIIEQKGWFKEQKYIPFARVHCVGENVITVNRSSNAERAVKLPDIVRLVKERVGITGARIVTENGALLGQVDEYYVDLVAGDIVGLEFSGGFLDSVMQGRAFLDTAHVRTIGKEVIVAANEALSNVVKMEGGLSETMRHLRQSTSQAWDATRQKTRELGEAISGSWEKVRRSRTPDEENCTCDRHQRHYGPNGQSKDEQPPEQPRE</sequence>
<dbReference type="OrthoDB" id="53812at2"/>
<comment type="caution">
    <text evidence="3">The sequence shown here is derived from an EMBL/GenBank/DDBJ whole genome shotgun (WGS) entry which is preliminary data.</text>
</comment>
<organism evidence="3 4">
    <name type="scientific">Desulfofundulus thermobenzoicus</name>
    <dbReference type="NCBI Taxonomy" id="29376"/>
    <lineage>
        <taxon>Bacteria</taxon>
        <taxon>Bacillati</taxon>
        <taxon>Bacillota</taxon>
        <taxon>Clostridia</taxon>
        <taxon>Eubacteriales</taxon>
        <taxon>Peptococcaceae</taxon>
        <taxon>Desulfofundulus</taxon>
    </lineage>
</organism>
<dbReference type="InterPro" id="IPR027275">
    <property type="entry name" value="PRC-brl_dom"/>
</dbReference>
<keyword evidence="4" id="KW-1185">Reference proteome</keyword>
<dbReference type="Proteomes" id="UP000441717">
    <property type="component" value="Unassembled WGS sequence"/>
</dbReference>
<dbReference type="RefSeq" id="WP_152947719.1">
    <property type="nucleotide sequence ID" value="NZ_WHYR01000042.1"/>
</dbReference>
<evidence type="ECO:0000313" key="4">
    <source>
        <dbReference type="Proteomes" id="UP000441717"/>
    </source>
</evidence>
<dbReference type="PANTHER" id="PTHR36740">
    <property type="entry name" value="PRC DOMAIN-CONTAINING PROTEIN"/>
    <property type="match status" value="1"/>
</dbReference>
<dbReference type="Pfam" id="PF05239">
    <property type="entry name" value="PRC"/>
    <property type="match status" value="2"/>
</dbReference>
<name>A0A6N7IT35_9FIRM</name>
<feature type="domain" description="PRC-barrel" evidence="2">
    <location>
        <begin position="3"/>
        <end position="69"/>
    </location>
</feature>
<dbReference type="InterPro" id="IPR011033">
    <property type="entry name" value="PRC_barrel-like_sf"/>
</dbReference>
<feature type="compositionally biased region" description="Basic and acidic residues" evidence="1">
    <location>
        <begin position="233"/>
        <end position="244"/>
    </location>
</feature>
<evidence type="ECO:0000313" key="3">
    <source>
        <dbReference type="EMBL" id="MQL53244.1"/>
    </source>
</evidence>
<dbReference type="AlphaFoldDB" id="A0A6N7IT35"/>
<feature type="compositionally biased region" description="Basic and acidic residues" evidence="1">
    <location>
        <begin position="205"/>
        <end position="222"/>
    </location>
</feature>
<reference evidence="3 4" key="1">
    <citation type="submission" date="2019-10" db="EMBL/GenBank/DDBJ databases">
        <title>Comparative genomics of sulfur disproportionating microorganisms.</title>
        <authorList>
            <person name="Ward L.M."/>
            <person name="Bertran E."/>
            <person name="Johnston D."/>
        </authorList>
    </citation>
    <scope>NUCLEOTIDE SEQUENCE [LARGE SCALE GENOMIC DNA]</scope>
    <source>
        <strain evidence="3 4">DSM 14055</strain>
    </source>
</reference>
<protein>
    <submittedName>
        <fullName evidence="3">Photosystem reaction center subunit H</fullName>
    </submittedName>
</protein>
<feature type="domain" description="PRC-barrel" evidence="2">
    <location>
        <begin position="94"/>
        <end position="160"/>
    </location>
</feature>
<dbReference type="SUPFAM" id="SSF50346">
    <property type="entry name" value="PRC-barrel domain"/>
    <property type="match status" value="2"/>
</dbReference>
<feature type="region of interest" description="Disordered" evidence="1">
    <location>
        <begin position="201"/>
        <end position="244"/>
    </location>
</feature>
<proteinExistence type="predicted"/>
<evidence type="ECO:0000256" key="1">
    <source>
        <dbReference type="SAM" id="MobiDB-lite"/>
    </source>
</evidence>
<dbReference type="PANTHER" id="PTHR36740:SF1">
    <property type="entry name" value="PRC-BARREL DOMAIN-CONTAINING PROTEIN"/>
    <property type="match status" value="1"/>
</dbReference>
<evidence type="ECO:0000259" key="2">
    <source>
        <dbReference type="Pfam" id="PF05239"/>
    </source>
</evidence>